<feature type="region of interest" description="Disordered" evidence="1">
    <location>
        <begin position="1"/>
        <end position="99"/>
    </location>
</feature>
<keyword evidence="3" id="KW-1185">Reference proteome</keyword>
<reference evidence="2 3" key="1">
    <citation type="submission" date="2019-07" db="EMBL/GenBank/DDBJ databases">
        <authorList>
            <person name="Kim J."/>
        </authorList>
    </citation>
    <scope>NUCLEOTIDE SEQUENCE [LARGE SCALE GENOMIC DNA]</scope>
    <source>
        <strain evidence="3">dk17</strain>
    </source>
</reference>
<accession>A0A563UC32</accession>
<proteinExistence type="predicted"/>
<evidence type="ECO:0000256" key="1">
    <source>
        <dbReference type="SAM" id="MobiDB-lite"/>
    </source>
</evidence>
<dbReference type="AlphaFoldDB" id="A0A563UC32"/>
<name>A0A563UC32_9SPHI</name>
<sequence>MKTQSNFNAITDADKRGDDWNATYQDSTDNTVPAEALPDDVSETTITTNKGLSGTEETRGDDWDSTYKETNIESGTGPDDIIQTDVDEDDREDNTQSSL</sequence>
<feature type="compositionally biased region" description="Polar residues" evidence="1">
    <location>
        <begin position="43"/>
        <end position="52"/>
    </location>
</feature>
<evidence type="ECO:0000313" key="3">
    <source>
        <dbReference type="Proteomes" id="UP000320042"/>
    </source>
</evidence>
<gene>
    <name evidence="2" type="ORF">FPZ43_11780</name>
</gene>
<comment type="caution">
    <text evidence="2">The sequence shown here is derived from an EMBL/GenBank/DDBJ whole genome shotgun (WGS) entry which is preliminary data.</text>
</comment>
<dbReference type="RefSeq" id="WP_146382124.1">
    <property type="nucleotide sequence ID" value="NZ_VOEJ01000005.1"/>
</dbReference>
<evidence type="ECO:0000313" key="2">
    <source>
        <dbReference type="EMBL" id="TWR28938.1"/>
    </source>
</evidence>
<dbReference type="EMBL" id="VOEJ01000005">
    <property type="protein sequence ID" value="TWR28938.1"/>
    <property type="molecule type" value="Genomic_DNA"/>
</dbReference>
<protein>
    <submittedName>
        <fullName evidence="2">Uncharacterized protein</fullName>
    </submittedName>
</protein>
<dbReference type="Proteomes" id="UP000320042">
    <property type="component" value="Unassembled WGS sequence"/>
</dbReference>
<feature type="compositionally biased region" description="Polar residues" evidence="1">
    <location>
        <begin position="22"/>
        <end position="31"/>
    </location>
</feature>
<organism evidence="2 3">
    <name type="scientific">Mucilaginibacter pallidiroseus</name>
    <dbReference type="NCBI Taxonomy" id="2599295"/>
    <lineage>
        <taxon>Bacteria</taxon>
        <taxon>Pseudomonadati</taxon>
        <taxon>Bacteroidota</taxon>
        <taxon>Sphingobacteriia</taxon>
        <taxon>Sphingobacteriales</taxon>
        <taxon>Sphingobacteriaceae</taxon>
        <taxon>Mucilaginibacter</taxon>
    </lineage>
</organism>
<feature type="compositionally biased region" description="Basic and acidic residues" evidence="1">
    <location>
        <begin position="56"/>
        <end position="71"/>
    </location>
</feature>